<comment type="caution">
    <text evidence="1">The sequence shown here is derived from an EMBL/GenBank/DDBJ whole genome shotgun (WGS) entry which is preliminary data.</text>
</comment>
<accession>A0AAE0ZPM0</accession>
<name>A0AAE0ZPM0_9GAST</name>
<dbReference type="Proteomes" id="UP001283361">
    <property type="component" value="Unassembled WGS sequence"/>
</dbReference>
<keyword evidence="2" id="KW-1185">Reference proteome</keyword>
<sequence>MHFLSLRGAVLDTRQNLNFWTEKPSNCRTNMEAKPSVEDKNDIDILLTATETRHYKSDSKSALARKTSSST</sequence>
<gene>
    <name evidence="1" type="ORF">RRG08_009188</name>
</gene>
<protein>
    <submittedName>
        <fullName evidence="1">Uncharacterized protein</fullName>
    </submittedName>
</protein>
<organism evidence="1 2">
    <name type="scientific">Elysia crispata</name>
    <name type="common">lettuce slug</name>
    <dbReference type="NCBI Taxonomy" id="231223"/>
    <lineage>
        <taxon>Eukaryota</taxon>
        <taxon>Metazoa</taxon>
        <taxon>Spiralia</taxon>
        <taxon>Lophotrochozoa</taxon>
        <taxon>Mollusca</taxon>
        <taxon>Gastropoda</taxon>
        <taxon>Heterobranchia</taxon>
        <taxon>Euthyneura</taxon>
        <taxon>Panpulmonata</taxon>
        <taxon>Sacoglossa</taxon>
        <taxon>Placobranchoidea</taxon>
        <taxon>Plakobranchidae</taxon>
        <taxon>Elysia</taxon>
    </lineage>
</organism>
<evidence type="ECO:0000313" key="2">
    <source>
        <dbReference type="Proteomes" id="UP001283361"/>
    </source>
</evidence>
<reference evidence="1" key="1">
    <citation type="journal article" date="2023" name="G3 (Bethesda)">
        <title>A reference genome for the long-term kleptoplast-retaining sea slug Elysia crispata morphotype clarki.</title>
        <authorList>
            <person name="Eastman K.E."/>
            <person name="Pendleton A.L."/>
            <person name="Shaikh M.A."/>
            <person name="Suttiyut T."/>
            <person name="Ogas R."/>
            <person name="Tomko P."/>
            <person name="Gavelis G."/>
            <person name="Widhalm J.R."/>
            <person name="Wisecaver J.H."/>
        </authorList>
    </citation>
    <scope>NUCLEOTIDE SEQUENCE</scope>
    <source>
        <strain evidence="1">ECLA1</strain>
    </source>
</reference>
<proteinExistence type="predicted"/>
<evidence type="ECO:0000313" key="1">
    <source>
        <dbReference type="EMBL" id="KAK3773062.1"/>
    </source>
</evidence>
<dbReference type="EMBL" id="JAWDGP010003562">
    <property type="protein sequence ID" value="KAK3773062.1"/>
    <property type="molecule type" value="Genomic_DNA"/>
</dbReference>
<dbReference type="AlphaFoldDB" id="A0AAE0ZPM0"/>